<dbReference type="KEGG" id="hbh:E4T21_06145"/>
<evidence type="ECO:0000256" key="2">
    <source>
        <dbReference type="ARBA" id="ARBA00021572"/>
    </source>
</evidence>
<proteinExistence type="inferred from homology"/>
<gene>
    <name evidence="5" type="ORF">E4T21_06145</name>
</gene>
<dbReference type="SUPFAM" id="SSF54593">
    <property type="entry name" value="Glyoxalase/Bleomycin resistance protein/Dihydroxybiphenyl dioxygenase"/>
    <property type="match status" value="1"/>
</dbReference>
<dbReference type="RefSeq" id="WP_205423463.1">
    <property type="nucleotide sequence ID" value="NZ_CP038437.2"/>
</dbReference>
<evidence type="ECO:0000259" key="4">
    <source>
        <dbReference type="PROSITE" id="PS51819"/>
    </source>
</evidence>
<reference evidence="5" key="1">
    <citation type="submission" date="2021-02" db="EMBL/GenBank/DDBJ databases">
        <title>Strain Y2R2, a novel species of the genus Halomonas.</title>
        <authorList>
            <person name="Huang H."/>
        </authorList>
    </citation>
    <scope>NUCLEOTIDE SEQUENCE</scope>
    <source>
        <strain evidence="5">Y2R2</strain>
    </source>
</reference>
<evidence type="ECO:0000313" key="5">
    <source>
        <dbReference type="EMBL" id="QEM83949.2"/>
    </source>
</evidence>
<dbReference type="PROSITE" id="PS51819">
    <property type="entry name" value="VOC"/>
    <property type="match status" value="1"/>
</dbReference>
<evidence type="ECO:0000256" key="1">
    <source>
        <dbReference type="ARBA" id="ARBA00011051"/>
    </source>
</evidence>
<keyword evidence="3" id="KW-0046">Antibiotic resistance</keyword>
<dbReference type="CDD" id="cd08349">
    <property type="entry name" value="BLMA_like"/>
    <property type="match status" value="1"/>
</dbReference>
<dbReference type="InterPro" id="IPR037523">
    <property type="entry name" value="VOC_core"/>
</dbReference>
<dbReference type="AlphaFoldDB" id="A0A856QVR6"/>
<name>A0A856QVR6_9GAMM</name>
<sequence length="125" mass="14181">MTPNMLSTIPVLQVENAARSCDFYCGRLGFEKDWEHQFEPGMPWFVSVSRGEVTLFLTEHPESAAGALVYLIVEAVDALAQEFQANKVMLEQEPVTQPWGMREMQLKDPDGNRLRFGQDMEDGEV</sequence>
<dbReference type="GO" id="GO:0046677">
    <property type="term" value="P:response to antibiotic"/>
    <property type="evidence" value="ECO:0007669"/>
    <property type="project" value="UniProtKB-KW"/>
</dbReference>
<dbReference type="Proteomes" id="UP000324285">
    <property type="component" value="Chromosome"/>
</dbReference>
<accession>A0A856QVR6</accession>
<protein>
    <recommendedName>
        <fullName evidence="2">Bleomycin resistance protein</fullName>
    </recommendedName>
</protein>
<dbReference type="Gene3D" id="3.10.180.10">
    <property type="entry name" value="2,3-Dihydroxybiphenyl 1,2-Dioxygenase, domain 1"/>
    <property type="match status" value="1"/>
</dbReference>
<organism evidence="5 6">
    <name type="scientific">Halomonas binhaiensis</name>
    <dbReference type="NCBI Taxonomy" id="2562282"/>
    <lineage>
        <taxon>Bacteria</taxon>
        <taxon>Pseudomonadati</taxon>
        <taxon>Pseudomonadota</taxon>
        <taxon>Gammaproteobacteria</taxon>
        <taxon>Oceanospirillales</taxon>
        <taxon>Halomonadaceae</taxon>
        <taxon>Halomonas</taxon>
    </lineage>
</organism>
<comment type="similarity">
    <text evidence="1">Belongs to the bleomycin resistance protein family.</text>
</comment>
<dbReference type="InterPro" id="IPR029068">
    <property type="entry name" value="Glyas_Bleomycin-R_OHBP_Dase"/>
</dbReference>
<keyword evidence="6" id="KW-1185">Reference proteome</keyword>
<feature type="domain" description="VOC" evidence="4">
    <location>
        <begin position="5"/>
        <end position="119"/>
    </location>
</feature>
<dbReference type="InterPro" id="IPR000335">
    <property type="entry name" value="Bleomycin-R"/>
</dbReference>
<dbReference type="Pfam" id="PF19581">
    <property type="entry name" value="Glyoxalase_7"/>
    <property type="match status" value="1"/>
</dbReference>
<dbReference type="EMBL" id="CP038437">
    <property type="protein sequence ID" value="QEM83949.2"/>
    <property type="molecule type" value="Genomic_DNA"/>
</dbReference>
<evidence type="ECO:0000256" key="3">
    <source>
        <dbReference type="ARBA" id="ARBA00023251"/>
    </source>
</evidence>
<evidence type="ECO:0000313" key="6">
    <source>
        <dbReference type="Proteomes" id="UP000324285"/>
    </source>
</evidence>